<reference evidence="6 7" key="1">
    <citation type="submission" date="2021-03" db="EMBL/GenBank/DDBJ databases">
        <authorList>
            <person name="So Y."/>
        </authorList>
    </citation>
    <scope>NUCLEOTIDE SEQUENCE [LARGE SCALE GENOMIC DNA]</scope>
    <source>
        <strain evidence="6 7">SSH11</strain>
    </source>
</reference>
<dbReference type="PRINTS" id="PR00260">
    <property type="entry name" value="CHEMTRNSDUCR"/>
</dbReference>
<organism evidence="6 7">
    <name type="scientific">Pararoseomonas baculiformis</name>
    <dbReference type="NCBI Taxonomy" id="2820812"/>
    <lineage>
        <taxon>Bacteria</taxon>
        <taxon>Pseudomonadati</taxon>
        <taxon>Pseudomonadota</taxon>
        <taxon>Alphaproteobacteria</taxon>
        <taxon>Acetobacterales</taxon>
        <taxon>Acetobacteraceae</taxon>
        <taxon>Pararoseomonas</taxon>
    </lineage>
</organism>
<dbReference type="Gene3D" id="1.10.287.950">
    <property type="entry name" value="Methyl-accepting chemotaxis protein"/>
    <property type="match status" value="1"/>
</dbReference>
<comment type="caution">
    <text evidence="6">The sequence shown here is derived from an EMBL/GenBank/DDBJ whole genome shotgun (WGS) entry which is preliminary data.</text>
</comment>
<evidence type="ECO:0000256" key="1">
    <source>
        <dbReference type="ARBA" id="ARBA00023224"/>
    </source>
</evidence>
<comment type="similarity">
    <text evidence="2">Belongs to the methyl-accepting chemotaxis (MCP) protein family.</text>
</comment>
<dbReference type="InterPro" id="IPR004089">
    <property type="entry name" value="MCPsignal_dom"/>
</dbReference>
<feature type="domain" description="Methyl-accepting transducer" evidence="5">
    <location>
        <begin position="44"/>
        <end position="106"/>
    </location>
</feature>
<dbReference type="Proteomes" id="UP000681594">
    <property type="component" value="Unassembled WGS sequence"/>
</dbReference>
<evidence type="ECO:0000256" key="2">
    <source>
        <dbReference type="ARBA" id="ARBA00029447"/>
    </source>
</evidence>
<protein>
    <submittedName>
        <fullName evidence="6">Methyl-accepting chemotaxis protein</fullName>
    </submittedName>
</protein>
<dbReference type="InterPro" id="IPR004090">
    <property type="entry name" value="Chemotax_Me-accpt_rcpt"/>
</dbReference>
<dbReference type="RefSeq" id="WP_209378540.1">
    <property type="nucleotide sequence ID" value="NZ_JAGIZB010000004.1"/>
</dbReference>
<feature type="region of interest" description="Disordered" evidence="4">
    <location>
        <begin position="1"/>
        <end position="20"/>
    </location>
</feature>
<gene>
    <name evidence="6" type="ORF">J8J14_05965</name>
</gene>
<dbReference type="PANTHER" id="PTHR32089:SF112">
    <property type="entry name" value="LYSOZYME-LIKE PROTEIN-RELATED"/>
    <property type="match status" value="1"/>
</dbReference>
<keyword evidence="7" id="KW-1185">Reference proteome</keyword>
<name>A0ABS4ABD8_9PROT</name>
<evidence type="ECO:0000256" key="3">
    <source>
        <dbReference type="PROSITE-ProRule" id="PRU00284"/>
    </source>
</evidence>
<evidence type="ECO:0000313" key="7">
    <source>
        <dbReference type="Proteomes" id="UP000681594"/>
    </source>
</evidence>
<evidence type="ECO:0000256" key="4">
    <source>
        <dbReference type="SAM" id="MobiDB-lite"/>
    </source>
</evidence>
<keyword evidence="1 3" id="KW-0807">Transducer</keyword>
<evidence type="ECO:0000313" key="6">
    <source>
        <dbReference type="EMBL" id="MBP0444320.1"/>
    </source>
</evidence>
<evidence type="ECO:0000259" key="5">
    <source>
        <dbReference type="PROSITE" id="PS50111"/>
    </source>
</evidence>
<dbReference type="Pfam" id="PF00015">
    <property type="entry name" value="MCPsignal"/>
    <property type="match status" value="1"/>
</dbReference>
<dbReference type="SUPFAM" id="SSF58104">
    <property type="entry name" value="Methyl-accepting chemotaxis protein (MCP) signaling domain"/>
    <property type="match status" value="1"/>
</dbReference>
<sequence>MDGFSAPLRRSPASRPADCAGAAATPERVVALAGETAEVARRKVQAIQAITGQTRILALNATIEAARAGEAGKGFAVVAEEVKAVSAEIGRLAADMEGELRAALDELAAVGARMAAETRGERLVGLALNAVEIIDRNLYERTCDVRWWATDSAVVDAAADPTPERVAEAERRLGVILSAYTVYLDLWICSPAGRVIAHGRPDRYPGLHDLDVSRQPWFTEALRSASGDDYAVADIAPQPALGGAPAAIYAAAIREGGAVRGRVTGVLGVHFDWAPQARAVVQGVRLPPAEAATSRVLLLDAAGRVLAASDGRGELTEQVELPTGPSGSLQEPGGRTLAFHRTPGYETYRGLGWAGAILQAPGGAA</sequence>
<dbReference type="PANTHER" id="PTHR32089">
    <property type="entry name" value="METHYL-ACCEPTING CHEMOTAXIS PROTEIN MCPB"/>
    <property type="match status" value="1"/>
</dbReference>
<accession>A0ABS4ABD8</accession>
<dbReference type="EMBL" id="JAGIZB010000004">
    <property type="protein sequence ID" value="MBP0444320.1"/>
    <property type="molecule type" value="Genomic_DNA"/>
</dbReference>
<dbReference type="PROSITE" id="PS50111">
    <property type="entry name" value="CHEMOTAXIS_TRANSDUC_2"/>
    <property type="match status" value="1"/>
</dbReference>
<dbReference type="Gene3D" id="3.30.450.20">
    <property type="entry name" value="PAS domain"/>
    <property type="match status" value="1"/>
</dbReference>
<proteinExistence type="inferred from homology"/>